<accession>A0ABV6U3N1</accession>
<feature type="transmembrane region" description="Helical" evidence="6">
    <location>
        <begin position="268"/>
        <end position="288"/>
    </location>
</feature>
<feature type="domain" description="Major facilitator superfamily (MFS) profile" evidence="7">
    <location>
        <begin position="4"/>
        <end position="381"/>
    </location>
</feature>
<evidence type="ECO:0000313" key="8">
    <source>
        <dbReference type="EMBL" id="MFC0862582.1"/>
    </source>
</evidence>
<dbReference type="PROSITE" id="PS50850">
    <property type="entry name" value="MFS"/>
    <property type="match status" value="1"/>
</dbReference>
<feature type="transmembrane region" description="Helical" evidence="6">
    <location>
        <begin position="44"/>
        <end position="62"/>
    </location>
</feature>
<keyword evidence="9" id="KW-1185">Reference proteome</keyword>
<dbReference type="SUPFAM" id="SSF103473">
    <property type="entry name" value="MFS general substrate transporter"/>
    <property type="match status" value="1"/>
</dbReference>
<keyword evidence="3 6" id="KW-1133">Transmembrane helix</keyword>
<sequence>MTRALGAARYGSVLTFVLAGLMCGTFTVRLPALVHRLQLSESSVGVALLCWGLGALLTMQLMRVVMAKAGSRGVLRVATPLCAASLVLVAVAPSFPAMVAATTLFGMAFGVVDVGMNAQGSTVEQAYGRPLMSGMHAGWCVGAISAGLLGTVAIAAGLSFTSHLVVISVVSFPMSLALGRTYLPDAAAAPAETSSGSRRRMPGIVYLLGAITFGAFMIEGVVADWNGLYLLGTLGAPESVAALGYPVFEAGMLAGRLSGDRFRDRYGARGLIVFSGAATAATFLVVIAATSAPIAVAGMFFVGLAVATISPMALSLAGTATDRPGPAIAQAGAMGYAGLLLGPVVIGFLSSATSLRAAMGVAVAVGVLVAVAGRFLPSVRKAAAGSAPPERSPESADAIGETSERLPVAA</sequence>
<keyword evidence="4 6" id="KW-0472">Membrane</keyword>
<comment type="caution">
    <text evidence="8">The sequence shown here is derived from an EMBL/GenBank/DDBJ whole genome shotgun (WGS) entry which is preliminary data.</text>
</comment>
<dbReference type="InterPro" id="IPR036259">
    <property type="entry name" value="MFS_trans_sf"/>
</dbReference>
<feature type="transmembrane region" description="Helical" evidence="6">
    <location>
        <begin position="137"/>
        <end position="158"/>
    </location>
</feature>
<dbReference type="PANTHER" id="PTHR23514">
    <property type="entry name" value="BYPASS OF STOP CODON PROTEIN 6"/>
    <property type="match status" value="1"/>
</dbReference>
<dbReference type="CDD" id="cd17393">
    <property type="entry name" value="MFS_MosC_like"/>
    <property type="match status" value="1"/>
</dbReference>
<dbReference type="Gene3D" id="1.20.1250.20">
    <property type="entry name" value="MFS general substrate transporter like domains"/>
    <property type="match status" value="2"/>
</dbReference>
<name>A0ABV6U3N1_9ACTN</name>
<feature type="transmembrane region" description="Helical" evidence="6">
    <location>
        <begin position="328"/>
        <end position="349"/>
    </location>
</feature>
<dbReference type="InterPro" id="IPR051788">
    <property type="entry name" value="MFS_Transporter"/>
</dbReference>
<evidence type="ECO:0000256" key="2">
    <source>
        <dbReference type="ARBA" id="ARBA00022692"/>
    </source>
</evidence>
<comment type="subcellular location">
    <subcellularLocation>
        <location evidence="1">Cell membrane</location>
        <topology evidence="1">Multi-pass membrane protein</topology>
    </subcellularLocation>
</comment>
<feature type="region of interest" description="Disordered" evidence="5">
    <location>
        <begin position="383"/>
        <end position="410"/>
    </location>
</feature>
<feature type="transmembrane region" description="Helical" evidence="6">
    <location>
        <begin position="355"/>
        <end position="376"/>
    </location>
</feature>
<keyword evidence="2 6" id="KW-0812">Transmembrane</keyword>
<protein>
    <submittedName>
        <fullName evidence="8">MFS transporter</fullName>
    </submittedName>
</protein>
<reference evidence="8 9" key="1">
    <citation type="submission" date="2024-09" db="EMBL/GenBank/DDBJ databases">
        <authorList>
            <person name="Sun Q."/>
            <person name="Mori K."/>
        </authorList>
    </citation>
    <scope>NUCLEOTIDE SEQUENCE [LARGE SCALE GENOMIC DNA]</scope>
    <source>
        <strain evidence="8 9">TBRC 1851</strain>
    </source>
</reference>
<feature type="transmembrane region" description="Helical" evidence="6">
    <location>
        <begin position="294"/>
        <end position="316"/>
    </location>
</feature>
<dbReference type="InterPro" id="IPR020846">
    <property type="entry name" value="MFS_dom"/>
</dbReference>
<feature type="transmembrane region" description="Helical" evidence="6">
    <location>
        <begin position="98"/>
        <end position="116"/>
    </location>
</feature>
<evidence type="ECO:0000313" key="9">
    <source>
        <dbReference type="Proteomes" id="UP001589870"/>
    </source>
</evidence>
<feature type="transmembrane region" description="Helical" evidence="6">
    <location>
        <begin position="164"/>
        <end position="183"/>
    </location>
</feature>
<evidence type="ECO:0000256" key="1">
    <source>
        <dbReference type="ARBA" id="ARBA00004651"/>
    </source>
</evidence>
<gene>
    <name evidence="8" type="ORF">ACFHYQ_09775</name>
</gene>
<dbReference type="InterPro" id="IPR011701">
    <property type="entry name" value="MFS"/>
</dbReference>
<proteinExistence type="predicted"/>
<dbReference type="RefSeq" id="WP_394300778.1">
    <property type="nucleotide sequence ID" value="NZ_JBHMQT010000014.1"/>
</dbReference>
<evidence type="ECO:0000256" key="6">
    <source>
        <dbReference type="SAM" id="Phobius"/>
    </source>
</evidence>
<dbReference type="PANTHER" id="PTHR23514:SF13">
    <property type="entry name" value="INNER MEMBRANE PROTEIN YBJJ"/>
    <property type="match status" value="1"/>
</dbReference>
<evidence type="ECO:0000256" key="4">
    <source>
        <dbReference type="ARBA" id="ARBA00023136"/>
    </source>
</evidence>
<feature type="transmembrane region" description="Helical" evidence="6">
    <location>
        <begin position="204"/>
        <end position="222"/>
    </location>
</feature>
<feature type="transmembrane region" description="Helical" evidence="6">
    <location>
        <begin position="74"/>
        <end position="92"/>
    </location>
</feature>
<evidence type="ECO:0000256" key="5">
    <source>
        <dbReference type="SAM" id="MobiDB-lite"/>
    </source>
</evidence>
<dbReference type="Proteomes" id="UP001589870">
    <property type="component" value="Unassembled WGS sequence"/>
</dbReference>
<evidence type="ECO:0000259" key="7">
    <source>
        <dbReference type="PROSITE" id="PS50850"/>
    </source>
</evidence>
<evidence type="ECO:0000256" key="3">
    <source>
        <dbReference type="ARBA" id="ARBA00022989"/>
    </source>
</evidence>
<dbReference type="Pfam" id="PF07690">
    <property type="entry name" value="MFS_1"/>
    <property type="match status" value="1"/>
</dbReference>
<dbReference type="EMBL" id="JBHMQT010000014">
    <property type="protein sequence ID" value="MFC0862582.1"/>
    <property type="molecule type" value="Genomic_DNA"/>
</dbReference>
<feature type="transmembrane region" description="Helical" evidence="6">
    <location>
        <begin position="12"/>
        <end position="32"/>
    </location>
</feature>
<organism evidence="8 9">
    <name type="scientific">Sphaerimonospora cavernae</name>
    <dbReference type="NCBI Taxonomy" id="1740611"/>
    <lineage>
        <taxon>Bacteria</taxon>
        <taxon>Bacillati</taxon>
        <taxon>Actinomycetota</taxon>
        <taxon>Actinomycetes</taxon>
        <taxon>Streptosporangiales</taxon>
        <taxon>Streptosporangiaceae</taxon>
        <taxon>Sphaerimonospora</taxon>
    </lineage>
</organism>